<dbReference type="InterPro" id="IPR011990">
    <property type="entry name" value="TPR-like_helical_dom_sf"/>
</dbReference>
<reference evidence="5" key="2">
    <citation type="submission" date="2025-09" db="UniProtKB">
        <authorList>
            <consortium name="Ensembl"/>
        </authorList>
    </citation>
    <scope>IDENTIFICATION</scope>
</reference>
<dbReference type="PANTHER" id="PTHR16263">
    <property type="entry name" value="TETRATRICOPEPTIDE REPEAT PROTEIN 38"/>
    <property type="match status" value="1"/>
</dbReference>
<evidence type="ECO:0000256" key="1">
    <source>
        <dbReference type="ARBA" id="ARBA00005857"/>
    </source>
</evidence>
<proteinExistence type="inferred from homology"/>
<name>A0A8C9Z495_SANLU</name>
<reference evidence="5" key="1">
    <citation type="submission" date="2025-08" db="UniProtKB">
        <authorList>
            <consortium name="Ensembl"/>
        </authorList>
    </citation>
    <scope>IDENTIFICATION</scope>
</reference>
<keyword evidence="6" id="KW-1185">Reference proteome</keyword>
<sequence>MMASSFRDCKAWRAGGLPLSTSSNEACKLYDAILTQFVKWRNDETLGGFEGCISALQEADPNFVMGHVISTGLELVSTTSSTRLNERLASAVRRTVELANSQDISPREKLHVKAMELFSRGHFPKACDVWEDILVDHPTDMLALKFAHDAYFYMGAQTQMRDSVARVLPHWKPHMPLFSYLNGLYSFGLLETRLYDQAEKVAMEGLALTPDDAWAVHSVAHVYEMKAEVDKGLKFMESREKDWQVSDVLASHNYWHWALYFIEKVKIVMSFLSQANSWQRCKATGSMLDTVDACSMLCRLEMEGVCVKDRWRELLQVTQPHTDDHVTLFNDMHFLMASLGAKESGTSQRLLEGLQELAKEPGDNQQHQLAGTIGVPMCQAIMEYDQGNYNRSVELLYPLRYRVVEIGGSDAQRDIFNQLLIHAAMKSENKRHQKLGRCLLVERDAMRPSSPLTERLMQRALALHN</sequence>
<dbReference type="Gene3D" id="1.25.40.10">
    <property type="entry name" value="Tetratricopeptide repeat domain"/>
    <property type="match status" value="1"/>
</dbReference>
<dbReference type="SUPFAM" id="SSF48452">
    <property type="entry name" value="TPR-like"/>
    <property type="match status" value="1"/>
</dbReference>
<evidence type="ECO:0000256" key="3">
    <source>
        <dbReference type="ARBA" id="ARBA00022737"/>
    </source>
</evidence>
<keyword evidence="4" id="KW-0802">TPR repeat</keyword>
<evidence type="ECO:0000313" key="6">
    <source>
        <dbReference type="Proteomes" id="UP000694568"/>
    </source>
</evidence>
<evidence type="ECO:0000256" key="2">
    <source>
        <dbReference type="ARBA" id="ARBA00019992"/>
    </source>
</evidence>
<gene>
    <name evidence="5" type="primary">ttc38</name>
</gene>
<evidence type="ECO:0000313" key="5">
    <source>
        <dbReference type="Ensembl" id="ENSSLUP00000034566.1"/>
    </source>
</evidence>
<dbReference type="AlphaFoldDB" id="A0A8C9Z495"/>
<keyword evidence="3" id="KW-0677">Repeat</keyword>
<comment type="similarity">
    <text evidence="1">Belongs to the TTC38 family.</text>
</comment>
<protein>
    <recommendedName>
        <fullName evidence="2">Tetratricopeptide repeat protein 38</fullName>
    </recommendedName>
</protein>
<dbReference type="Ensembl" id="ENSSLUT00000035640.1">
    <property type="protein sequence ID" value="ENSSLUP00000034566.1"/>
    <property type="gene ID" value="ENSSLUG00000015351.1"/>
</dbReference>
<dbReference type="CDD" id="cd05804">
    <property type="entry name" value="StaR_like"/>
    <property type="match status" value="1"/>
</dbReference>
<organism evidence="5 6">
    <name type="scientific">Sander lucioperca</name>
    <name type="common">Pike-perch</name>
    <name type="synonym">Perca lucioperca</name>
    <dbReference type="NCBI Taxonomy" id="283035"/>
    <lineage>
        <taxon>Eukaryota</taxon>
        <taxon>Metazoa</taxon>
        <taxon>Chordata</taxon>
        <taxon>Craniata</taxon>
        <taxon>Vertebrata</taxon>
        <taxon>Euteleostomi</taxon>
        <taxon>Actinopterygii</taxon>
        <taxon>Neopterygii</taxon>
        <taxon>Teleostei</taxon>
        <taxon>Neoteleostei</taxon>
        <taxon>Acanthomorphata</taxon>
        <taxon>Eupercaria</taxon>
        <taxon>Perciformes</taxon>
        <taxon>Percoidei</taxon>
        <taxon>Percidae</taxon>
        <taxon>Luciopercinae</taxon>
        <taxon>Sander</taxon>
    </lineage>
</organism>
<dbReference type="PANTHER" id="PTHR16263:SF4">
    <property type="entry name" value="TETRATRICOPEPTIDE REPEAT PROTEIN 38"/>
    <property type="match status" value="1"/>
</dbReference>
<dbReference type="Proteomes" id="UP000694568">
    <property type="component" value="Unplaced"/>
</dbReference>
<evidence type="ECO:0000256" key="4">
    <source>
        <dbReference type="ARBA" id="ARBA00022803"/>
    </source>
</evidence>
<dbReference type="InterPro" id="IPR033891">
    <property type="entry name" value="TTC38"/>
</dbReference>
<dbReference type="GeneTree" id="ENSGT00390000002669"/>
<accession>A0A8C9Z495</accession>